<dbReference type="PANTHER" id="PTHR22923:SF102">
    <property type="entry name" value="CEREBELLIN 13-RELATED"/>
    <property type="match status" value="1"/>
</dbReference>
<dbReference type="Gene3D" id="2.60.120.40">
    <property type="match status" value="1"/>
</dbReference>
<keyword evidence="2" id="KW-0964">Secreted</keyword>
<dbReference type="Pfam" id="PF00386">
    <property type="entry name" value="C1q"/>
    <property type="match status" value="1"/>
</dbReference>
<dbReference type="PROSITE" id="PS50871">
    <property type="entry name" value="C1Q"/>
    <property type="match status" value="1"/>
</dbReference>
<name>A0A3Q3XHD0_MOLML</name>
<feature type="signal peptide" evidence="4">
    <location>
        <begin position="1"/>
        <end position="19"/>
    </location>
</feature>
<accession>A0A3Q3XHD0</accession>
<organism evidence="6 7">
    <name type="scientific">Mola mola</name>
    <name type="common">Ocean sunfish</name>
    <name type="synonym">Tetraodon mola</name>
    <dbReference type="NCBI Taxonomy" id="94237"/>
    <lineage>
        <taxon>Eukaryota</taxon>
        <taxon>Metazoa</taxon>
        <taxon>Chordata</taxon>
        <taxon>Craniata</taxon>
        <taxon>Vertebrata</taxon>
        <taxon>Euteleostomi</taxon>
        <taxon>Actinopterygii</taxon>
        <taxon>Neopterygii</taxon>
        <taxon>Teleostei</taxon>
        <taxon>Neoteleostei</taxon>
        <taxon>Acanthomorphata</taxon>
        <taxon>Eupercaria</taxon>
        <taxon>Tetraodontiformes</taxon>
        <taxon>Molidae</taxon>
        <taxon>Mola</taxon>
    </lineage>
</organism>
<dbReference type="InterPro" id="IPR001073">
    <property type="entry name" value="C1q_dom"/>
</dbReference>
<sequence length="181" mass="20110">MKSFLVFSLVLILCKHCRAQPYSTQDQDILPRAVERKKVAFSASLLNSAESNSPFNGDAPLMYRNVISNVGNQYNPNTGYFIAAVKGVYYFRFSGHLACSDSSSRLGLFKNTELVVTAGDRNTTTNDPEDNISNGVVLQLDRGDTVSVRISGVIWDDQYHRTTFSGFLVFPFSTKQSSQTK</sequence>
<comment type="subcellular location">
    <subcellularLocation>
        <location evidence="1">Secreted</location>
    </subcellularLocation>
</comment>
<dbReference type="Ensembl" id="ENSMMOT00000022976.1">
    <property type="protein sequence ID" value="ENSMMOP00000022606.1"/>
    <property type="gene ID" value="ENSMMOG00000017185.1"/>
</dbReference>
<keyword evidence="7" id="KW-1185">Reference proteome</keyword>
<dbReference type="AlphaFoldDB" id="A0A3Q3XHD0"/>
<dbReference type="SUPFAM" id="SSF49842">
    <property type="entry name" value="TNF-like"/>
    <property type="match status" value="1"/>
</dbReference>
<evidence type="ECO:0000313" key="6">
    <source>
        <dbReference type="Ensembl" id="ENSMMOP00000022606.1"/>
    </source>
</evidence>
<evidence type="ECO:0000256" key="3">
    <source>
        <dbReference type="ARBA" id="ARBA00022729"/>
    </source>
</evidence>
<dbReference type="InterPro" id="IPR050822">
    <property type="entry name" value="Cerebellin_Synaptic_Org"/>
</dbReference>
<dbReference type="InterPro" id="IPR008983">
    <property type="entry name" value="Tumour_necrosis_fac-like_dom"/>
</dbReference>
<evidence type="ECO:0000259" key="5">
    <source>
        <dbReference type="PROSITE" id="PS50871"/>
    </source>
</evidence>
<evidence type="ECO:0000256" key="2">
    <source>
        <dbReference type="ARBA" id="ARBA00022525"/>
    </source>
</evidence>
<dbReference type="Proteomes" id="UP000261620">
    <property type="component" value="Unplaced"/>
</dbReference>
<feature type="chain" id="PRO_5018588993" description="C1q domain-containing protein" evidence="4">
    <location>
        <begin position="20"/>
        <end position="181"/>
    </location>
</feature>
<dbReference type="PANTHER" id="PTHR22923">
    <property type="entry name" value="CEREBELLIN-RELATED"/>
    <property type="match status" value="1"/>
</dbReference>
<dbReference type="PRINTS" id="PR00007">
    <property type="entry name" value="COMPLEMNTC1Q"/>
</dbReference>
<reference evidence="6" key="2">
    <citation type="submission" date="2025-09" db="UniProtKB">
        <authorList>
            <consortium name="Ensembl"/>
        </authorList>
    </citation>
    <scope>IDENTIFICATION</scope>
</reference>
<reference evidence="6" key="1">
    <citation type="submission" date="2025-08" db="UniProtKB">
        <authorList>
            <consortium name="Ensembl"/>
        </authorList>
    </citation>
    <scope>IDENTIFICATION</scope>
</reference>
<evidence type="ECO:0000313" key="7">
    <source>
        <dbReference type="Proteomes" id="UP000261620"/>
    </source>
</evidence>
<evidence type="ECO:0000256" key="1">
    <source>
        <dbReference type="ARBA" id="ARBA00004613"/>
    </source>
</evidence>
<dbReference type="OMA" id="HIESKAY"/>
<evidence type="ECO:0000256" key="4">
    <source>
        <dbReference type="SAM" id="SignalP"/>
    </source>
</evidence>
<protein>
    <recommendedName>
        <fullName evidence="5">C1q domain-containing protein</fullName>
    </recommendedName>
</protein>
<dbReference type="SMART" id="SM00110">
    <property type="entry name" value="C1Q"/>
    <property type="match status" value="1"/>
</dbReference>
<keyword evidence="3 4" id="KW-0732">Signal</keyword>
<feature type="domain" description="C1q" evidence="5">
    <location>
        <begin position="34"/>
        <end position="175"/>
    </location>
</feature>
<proteinExistence type="predicted"/>
<dbReference type="GO" id="GO:0005576">
    <property type="term" value="C:extracellular region"/>
    <property type="evidence" value="ECO:0007669"/>
    <property type="project" value="UniProtKB-SubCell"/>
</dbReference>